<evidence type="ECO:0000313" key="2">
    <source>
        <dbReference type="EMBL" id="KAJ7690082.1"/>
    </source>
</evidence>
<organism evidence="2 3">
    <name type="scientific">Mycena rosella</name>
    <name type="common">Pink bonnet</name>
    <name type="synonym">Agaricus rosellus</name>
    <dbReference type="NCBI Taxonomy" id="1033263"/>
    <lineage>
        <taxon>Eukaryota</taxon>
        <taxon>Fungi</taxon>
        <taxon>Dikarya</taxon>
        <taxon>Basidiomycota</taxon>
        <taxon>Agaricomycotina</taxon>
        <taxon>Agaricomycetes</taxon>
        <taxon>Agaricomycetidae</taxon>
        <taxon>Agaricales</taxon>
        <taxon>Marasmiineae</taxon>
        <taxon>Mycenaceae</taxon>
        <taxon>Mycena</taxon>
    </lineage>
</organism>
<sequence length="370" mass="40443">MIVSMPVIALTAPIPIPSPPSSLLPWPTGREITDQAHIGMYVPAFQLANFQPRGIADQDQIAVRPRRTRFAAIRLPTSVASRRIEIQPLALVGTPTPAHVRSIATNCALKRKRKRKRKSLDTIPLRAGAHGSWTRARAPDEHERKKINIWSDGRLYCSYRSLTGVGAQSSATSDDSRRISRGSGCTMPSGPTPNADAAAAPESVLVELPRYPAPPRVVGPARAGLEHPSTHFRFQDTPFESNHAPFEFTHAPSDSNIPEAQPRGRAGASALELARARTRAGAPSGLISVSTRPGTRVAPGYARWHNTNFIGHPSSALGPRQRREASRSQLDRGGMGWDRGRARLVRGSDPWVIPRIRNPELEDSRRIYGD</sequence>
<feature type="compositionally biased region" description="Basic and acidic residues" evidence="1">
    <location>
        <begin position="321"/>
        <end position="330"/>
    </location>
</feature>
<dbReference type="Proteomes" id="UP001221757">
    <property type="component" value="Unassembled WGS sequence"/>
</dbReference>
<evidence type="ECO:0000313" key="3">
    <source>
        <dbReference type="Proteomes" id="UP001221757"/>
    </source>
</evidence>
<dbReference type="EMBL" id="JARKIE010000067">
    <property type="protein sequence ID" value="KAJ7690082.1"/>
    <property type="molecule type" value="Genomic_DNA"/>
</dbReference>
<evidence type="ECO:0000256" key="1">
    <source>
        <dbReference type="SAM" id="MobiDB-lite"/>
    </source>
</evidence>
<feature type="region of interest" description="Disordered" evidence="1">
    <location>
        <begin position="166"/>
        <end position="198"/>
    </location>
</feature>
<keyword evidence="3" id="KW-1185">Reference proteome</keyword>
<gene>
    <name evidence="2" type="ORF">B0H17DRAFT_1134568</name>
</gene>
<protein>
    <submittedName>
        <fullName evidence="2">Uncharacterized protein</fullName>
    </submittedName>
</protein>
<feature type="region of interest" description="Disordered" evidence="1">
    <location>
        <begin position="311"/>
        <end position="336"/>
    </location>
</feature>
<name>A0AAD7GGR1_MYCRO</name>
<feature type="region of interest" description="Disordered" evidence="1">
    <location>
        <begin position="240"/>
        <end position="268"/>
    </location>
</feature>
<accession>A0AAD7GGR1</accession>
<dbReference type="AlphaFoldDB" id="A0AAD7GGR1"/>
<proteinExistence type="predicted"/>
<comment type="caution">
    <text evidence="2">The sequence shown here is derived from an EMBL/GenBank/DDBJ whole genome shotgun (WGS) entry which is preliminary data.</text>
</comment>
<reference evidence="2" key="1">
    <citation type="submission" date="2023-03" db="EMBL/GenBank/DDBJ databases">
        <title>Massive genome expansion in bonnet fungi (Mycena s.s.) driven by repeated elements and novel gene families across ecological guilds.</title>
        <authorList>
            <consortium name="Lawrence Berkeley National Laboratory"/>
            <person name="Harder C.B."/>
            <person name="Miyauchi S."/>
            <person name="Viragh M."/>
            <person name="Kuo A."/>
            <person name="Thoen E."/>
            <person name="Andreopoulos B."/>
            <person name="Lu D."/>
            <person name="Skrede I."/>
            <person name="Drula E."/>
            <person name="Henrissat B."/>
            <person name="Morin E."/>
            <person name="Kohler A."/>
            <person name="Barry K."/>
            <person name="LaButti K."/>
            <person name="Morin E."/>
            <person name="Salamov A."/>
            <person name="Lipzen A."/>
            <person name="Mereny Z."/>
            <person name="Hegedus B."/>
            <person name="Baldrian P."/>
            <person name="Stursova M."/>
            <person name="Weitz H."/>
            <person name="Taylor A."/>
            <person name="Grigoriev I.V."/>
            <person name="Nagy L.G."/>
            <person name="Martin F."/>
            <person name="Kauserud H."/>
        </authorList>
    </citation>
    <scope>NUCLEOTIDE SEQUENCE</scope>
    <source>
        <strain evidence="2">CBHHK067</strain>
    </source>
</reference>